<dbReference type="PROSITE" id="PS50995">
    <property type="entry name" value="HTH_MARR_2"/>
    <property type="match status" value="1"/>
</dbReference>
<dbReference type="Pfam" id="PF12802">
    <property type="entry name" value="MarR_2"/>
    <property type="match status" value="1"/>
</dbReference>
<dbReference type="PANTHER" id="PTHR33164">
    <property type="entry name" value="TRANSCRIPTIONAL REGULATOR, MARR FAMILY"/>
    <property type="match status" value="1"/>
</dbReference>
<dbReference type="InterPro" id="IPR039422">
    <property type="entry name" value="MarR/SlyA-like"/>
</dbReference>
<reference evidence="2 3" key="1">
    <citation type="journal article" date="2015" name="Genome Announc.">
        <title>Expanding the biotechnology potential of lactobacilli through comparative genomics of 213 strains and associated genera.</title>
        <authorList>
            <person name="Sun Z."/>
            <person name="Harris H.M."/>
            <person name="McCann A."/>
            <person name="Guo C."/>
            <person name="Argimon S."/>
            <person name="Zhang W."/>
            <person name="Yang X."/>
            <person name="Jeffery I.B."/>
            <person name="Cooney J.C."/>
            <person name="Kagawa T.F."/>
            <person name="Liu W."/>
            <person name="Song Y."/>
            <person name="Salvetti E."/>
            <person name="Wrobel A."/>
            <person name="Rasinkangas P."/>
            <person name="Parkhill J."/>
            <person name="Rea M.C."/>
            <person name="O'Sullivan O."/>
            <person name="Ritari J."/>
            <person name="Douillard F.P."/>
            <person name="Paul Ross R."/>
            <person name="Yang R."/>
            <person name="Briner A.E."/>
            <person name="Felis G.E."/>
            <person name="de Vos W.M."/>
            <person name="Barrangou R."/>
            <person name="Klaenhammer T.R."/>
            <person name="Caufield P.W."/>
            <person name="Cui Y."/>
            <person name="Zhang H."/>
            <person name="O'Toole P.W."/>
        </authorList>
    </citation>
    <scope>NUCLEOTIDE SEQUENCE [LARGE SCALE GENOMIC DNA]</scope>
    <source>
        <strain evidence="2 3">DSM 16982</strain>
    </source>
</reference>
<dbReference type="PATRIC" id="fig|1423774.3.peg.705"/>
<proteinExistence type="predicted"/>
<comment type="caution">
    <text evidence="2">The sequence shown here is derived from an EMBL/GenBank/DDBJ whole genome shotgun (WGS) entry which is preliminary data.</text>
</comment>
<dbReference type="SUPFAM" id="SSF46785">
    <property type="entry name" value="Winged helix' DNA-binding domain"/>
    <property type="match status" value="1"/>
</dbReference>
<keyword evidence="3" id="KW-1185">Reference proteome</keyword>
<dbReference type="AlphaFoldDB" id="A0A0R1WFE2"/>
<dbReference type="STRING" id="1423774.FD31_GL000687"/>
<dbReference type="SMART" id="SM00347">
    <property type="entry name" value="HTH_MARR"/>
    <property type="match status" value="1"/>
</dbReference>
<gene>
    <name evidence="2" type="ORF">FD31_GL000687</name>
</gene>
<dbReference type="InterPro" id="IPR036388">
    <property type="entry name" value="WH-like_DNA-bd_sf"/>
</dbReference>
<dbReference type="GO" id="GO:0003700">
    <property type="term" value="F:DNA-binding transcription factor activity"/>
    <property type="evidence" value="ECO:0007669"/>
    <property type="project" value="InterPro"/>
</dbReference>
<dbReference type="Gene3D" id="1.10.10.10">
    <property type="entry name" value="Winged helix-like DNA-binding domain superfamily/Winged helix DNA-binding domain"/>
    <property type="match status" value="1"/>
</dbReference>
<dbReference type="InterPro" id="IPR036390">
    <property type="entry name" value="WH_DNA-bd_sf"/>
</dbReference>
<feature type="domain" description="HTH marR-type" evidence="1">
    <location>
        <begin position="8"/>
        <end position="153"/>
    </location>
</feature>
<sequence>MNKMFDPKDMIAFNIRDVSQHIFHYIHDERSKHGDNPFVDNHASDRISRLQGMAVGFVHSHRDQVIQKDLEEGMRISKSTASGLVQRMVKNGLLYTTPDENDARVKCLHLTSYAEDIMQEIDKSVTATEIKLRQGISNEDLATFFKVLNQIKENTK</sequence>
<dbReference type="EMBL" id="AZFV01000016">
    <property type="protein sequence ID" value="KRM16229.1"/>
    <property type="molecule type" value="Genomic_DNA"/>
</dbReference>
<evidence type="ECO:0000313" key="3">
    <source>
        <dbReference type="Proteomes" id="UP000051302"/>
    </source>
</evidence>
<evidence type="ECO:0000313" key="2">
    <source>
        <dbReference type="EMBL" id="KRM16229.1"/>
    </source>
</evidence>
<dbReference type="PANTHER" id="PTHR33164:SF43">
    <property type="entry name" value="HTH-TYPE TRANSCRIPTIONAL REPRESSOR YETL"/>
    <property type="match status" value="1"/>
</dbReference>
<dbReference type="GO" id="GO:0006950">
    <property type="term" value="P:response to stress"/>
    <property type="evidence" value="ECO:0007669"/>
    <property type="project" value="TreeGrafter"/>
</dbReference>
<protein>
    <recommendedName>
        <fullName evidence="1">HTH marR-type domain-containing protein</fullName>
    </recommendedName>
</protein>
<dbReference type="InterPro" id="IPR000835">
    <property type="entry name" value="HTH_MarR-typ"/>
</dbReference>
<accession>A0A0R1WFE2</accession>
<organism evidence="2 3">
    <name type="scientific">Companilactobacillus nantensis DSM 16982</name>
    <dbReference type="NCBI Taxonomy" id="1423774"/>
    <lineage>
        <taxon>Bacteria</taxon>
        <taxon>Bacillati</taxon>
        <taxon>Bacillota</taxon>
        <taxon>Bacilli</taxon>
        <taxon>Lactobacillales</taxon>
        <taxon>Lactobacillaceae</taxon>
        <taxon>Companilactobacillus</taxon>
    </lineage>
</organism>
<name>A0A0R1WFE2_9LACO</name>
<dbReference type="Proteomes" id="UP000051302">
    <property type="component" value="Unassembled WGS sequence"/>
</dbReference>
<evidence type="ECO:0000259" key="1">
    <source>
        <dbReference type="PROSITE" id="PS50995"/>
    </source>
</evidence>